<dbReference type="PANTHER" id="PTHR30273">
    <property type="entry name" value="PERIPLASMIC SIGNAL SENSOR AND SIGMA FACTOR ACTIVATOR FECR-RELATED"/>
    <property type="match status" value="1"/>
</dbReference>
<feature type="transmembrane region" description="Helical" evidence="1">
    <location>
        <begin position="74"/>
        <end position="93"/>
    </location>
</feature>
<dbReference type="PANTHER" id="PTHR30273:SF2">
    <property type="entry name" value="PROTEIN FECR"/>
    <property type="match status" value="1"/>
</dbReference>
<accession>A0ABX0UL09</accession>
<feature type="domain" description="Protein FecR C-terminal" evidence="3">
    <location>
        <begin position="252"/>
        <end position="319"/>
    </location>
</feature>
<dbReference type="InterPro" id="IPR012373">
    <property type="entry name" value="Ferrdict_sens_TM"/>
</dbReference>
<organism evidence="4 5">
    <name type="scientific">Dyadobacter arcticus</name>
    <dbReference type="NCBI Taxonomy" id="1078754"/>
    <lineage>
        <taxon>Bacteria</taxon>
        <taxon>Pseudomonadati</taxon>
        <taxon>Bacteroidota</taxon>
        <taxon>Cytophagia</taxon>
        <taxon>Cytophagales</taxon>
        <taxon>Spirosomataceae</taxon>
        <taxon>Dyadobacter</taxon>
    </lineage>
</organism>
<dbReference type="Proteomes" id="UP001179181">
    <property type="component" value="Unassembled WGS sequence"/>
</dbReference>
<dbReference type="Pfam" id="PF16344">
    <property type="entry name" value="FecR_C"/>
    <property type="match status" value="1"/>
</dbReference>
<gene>
    <name evidence="4" type="ORF">FHS68_001516</name>
</gene>
<dbReference type="InterPro" id="IPR006860">
    <property type="entry name" value="FecR"/>
</dbReference>
<dbReference type="Gene3D" id="3.55.50.30">
    <property type="match status" value="1"/>
</dbReference>
<proteinExistence type="predicted"/>
<dbReference type="PIRSF" id="PIRSF018266">
    <property type="entry name" value="FecR"/>
    <property type="match status" value="1"/>
</dbReference>
<keyword evidence="5" id="KW-1185">Reference proteome</keyword>
<dbReference type="EMBL" id="JAASQJ010000001">
    <property type="protein sequence ID" value="NIJ52360.1"/>
    <property type="molecule type" value="Genomic_DNA"/>
</dbReference>
<dbReference type="Gene3D" id="2.60.120.1440">
    <property type="match status" value="1"/>
</dbReference>
<reference evidence="4 5" key="1">
    <citation type="submission" date="2020-03" db="EMBL/GenBank/DDBJ databases">
        <title>Genomic Encyclopedia of Type Strains, Phase IV (KMG-IV): sequencing the most valuable type-strain genomes for metagenomic binning, comparative biology and taxonomic classification.</title>
        <authorList>
            <person name="Goeker M."/>
        </authorList>
    </citation>
    <scope>NUCLEOTIDE SEQUENCE [LARGE SCALE GENOMIC DNA]</scope>
    <source>
        <strain evidence="4 5">DSM 102865</strain>
    </source>
</reference>
<name>A0ABX0UL09_9BACT</name>
<dbReference type="Pfam" id="PF04773">
    <property type="entry name" value="FecR"/>
    <property type="match status" value="1"/>
</dbReference>
<comment type="caution">
    <text evidence="4">The sequence shown here is derived from an EMBL/GenBank/DDBJ whole genome shotgun (WGS) entry which is preliminary data.</text>
</comment>
<evidence type="ECO:0000259" key="2">
    <source>
        <dbReference type="Pfam" id="PF04773"/>
    </source>
</evidence>
<keyword evidence="1" id="KW-0812">Transmembrane</keyword>
<protein>
    <submittedName>
        <fullName evidence="4">Ferric-dicitrate binding protein FerR (Iron transport regulator)</fullName>
    </submittedName>
</protein>
<sequence>MDSAKLKELLRNYLKGKSSVSENKAVDDWYEILEGDDPVSLDDAKAEKIRAEMWLAISTELSPKAVPIKKLHYNWLRVAASFLLFGAIGFLIWTKSNPVPLPGNISSAEITYTYITSKSGERKLITLPDGSRLTLNSASSIRFQNNFTKARNVQIIDGEVFFDVKHDKSHPFIIKSGALTTQVLGTAFNIRAYDALDKMSVGVTRGKVSVAVEGKPAHFLTKGRQLVFQKRGSHISLSPFNANTLSWQQGYLLLNDASFEEMAVLMNKNYGVQISAPERSVKSKHFTASINTSMPYMQALEVITAIHHLKIKERRETIEIRK</sequence>
<evidence type="ECO:0000313" key="5">
    <source>
        <dbReference type="Proteomes" id="UP001179181"/>
    </source>
</evidence>
<keyword evidence="1" id="KW-0472">Membrane</keyword>
<evidence type="ECO:0000259" key="3">
    <source>
        <dbReference type="Pfam" id="PF16344"/>
    </source>
</evidence>
<dbReference type="RefSeq" id="WP_167268599.1">
    <property type="nucleotide sequence ID" value="NZ_JAASQJ010000001.1"/>
</dbReference>
<evidence type="ECO:0000313" key="4">
    <source>
        <dbReference type="EMBL" id="NIJ52360.1"/>
    </source>
</evidence>
<keyword evidence="1" id="KW-1133">Transmembrane helix</keyword>
<evidence type="ECO:0000256" key="1">
    <source>
        <dbReference type="SAM" id="Phobius"/>
    </source>
</evidence>
<feature type="domain" description="FecR protein" evidence="2">
    <location>
        <begin position="115"/>
        <end position="208"/>
    </location>
</feature>
<dbReference type="InterPro" id="IPR032508">
    <property type="entry name" value="FecR_C"/>
</dbReference>